<protein>
    <recommendedName>
        <fullName evidence="3">DUF4806 domain-containing protein</fullName>
    </recommendedName>
</protein>
<evidence type="ECO:0008006" key="3">
    <source>
        <dbReference type="Google" id="ProtNLM"/>
    </source>
</evidence>
<reference evidence="1 2" key="1">
    <citation type="submission" date="2023-01" db="EMBL/GenBank/DDBJ databases">
        <authorList>
            <person name="Whitehead M."/>
        </authorList>
    </citation>
    <scope>NUCLEOTIDE SEQUENCE [LARGE SCALE GENOMIC DNA]</scope>
</reference>
<comment type="caution">
    <text evidence="1">The sequence shown here is derived from an EMBL/GenBank/DDBJ whole genome shotgun (WGS) entry which is preliminary data.</text>
</comment>
<evidence type="ECO:0000313" key="1">
    <source>
        <dbReference type="EMBL" id="CAI6359730.1"/>
    </source>
</evidence>
<dbReference type="AlphaFoldDB" id="A0AAV0WUI5"/>
<keyword evidence="2" id="KW-1185">Reference proteome</keyword>
<sequence>MDALAKILQRNSKSFDTRRTTYLAMKITIHNRFADTLNMEGRRGEKLSFGKYKVCTTIIDCVKELYPQSTLLEIENHISDWLKQAPRR</sequence>
<dbReference type="Proteomes" id="UP001160148">
    <property type="component" value="Unassembled WGS sequence"/>
</dbReference>
<gene>
    <name evidence="1" type="ORF">MEUPH1_LOCUS15111</name>
</gene>
<organism evidence="1 2">
    <name type="scientific">Macrosiphum euphorbiae</name>
    <name type="common">potato aphid</name>
    <dbReference type="NCBI Taxonomy" id="13131"/>
    <lineage>
        <taxon>Eukaryota</taxon>
        <taxon>Metazoa</taxon>
        <taxon>Ecdysozoa</taxon>
        <taxon>Arthropoda</taxon>
        <taxon>Hexapoda</taxon>
        <taxon>Insecta</taxon>
        <taxon>Pterygota</taxon>
        <taxon>Neoptera</taxon>
        <taxon>Paraneoptera</taxon>
        <taxon>Hemiptera</taxon>
        <taxon>Sternorrhyncha</taxon>
        <taxon>Aphidomorpha</taxon>
        <taxon>Aphidoidea</taxon>
        <taxon>Aphididae</taxon>
        <taxon>Macrosiphini</taxon>
        <taxon>Macrosiphum</taxon>
    </lineage>
</organism>
<proteinExistence type="predicted"/>
<evidence type="ECO:0000313" key="2">
    <source>
        <dbReference type="Proteomes" id="UP001160148"/>
    </source>
</evidence>
<dbReference type="EMBL" id="CARXXK010000002">
    <property type="protein sequence ID" value="CAI6359730.1"/>
    <property type="molecule type" value="Genomic_DNA"/>
</dbReference>
<accession>A0AAV0WUI5</accession>
<name>A0AAV0WUI5_9HEMI</name>